<feature type="transmembrane region" description="Helical" evidence="5">
    <location>
        <begin position="200"/>
        <end position="230"/>
    </location>
</feature>
<dbReference type="GO" id="GO:0016874">
    <property type="term" value="F:ligase activity"/>
    <property type="evidence" value="ECO:0007669"/>
    <property type="project" value="UniProtKB-KW"/>
</dbReference>
<keyword evidence="3 5" id="KW-1133">Transmembrane helix</keyword>
<feature type="transmembrane region" description="Helical" evidence="5">
    <location>
        <begin position="242"/>
        <end position="265"/>
    </location>
</feature>
<dbReference type="GO" id="GO:0016020">
    <property type="term" value="C:membrane"/>
    <property type="evidence" value="ECO:0007669"/>
    <property type="project" value="UniProtKB-SubCell"/>
</dbReference>
<feature type="transmembrane region" description="Helical" evidence="5">
    <location>
        <begin position="158"/>
        <end position="180"/>
    </location>
</feature>
<evidence type="ECO:0000313" key="8">
    <source>
        <dbReference type="Proteomes" id="UP000325255"/>
    </source>
</evidence>
<evidence type="ECO:0000256" key="5">
    <source>
        <dbReference type="SAM" id="Phobius"/>
    </source>
</evidence>
<feature type="transmembrane region" description="Helical" evidence="5">
    <location>
        <begin position="322"/>
        <end position="340"/>
    </location>
</feature>
<feature type="transmembrane region" description="Helical" evidence="5">
    <location>
        <begin position="128"/>
        <end position="146"/>
    </location>
</feature>
<feature type="transmembrane region" description="Helical" evidence="5">
    <location>
        <begin position="414"/>
        <end position="431"/>
    </location>
</feature>
<dbReference type="Proteomes" id="UP000325255">
    <property type="component" value="Unassembled WGS sequence"/>
</dbReference>
<keyword evidence="8" id="KW-1185">Reference proteome</keyword>
<comment type="subcellular location">
    <subcellularLocation>
        <location evidence="1">Membrane</location>
        <topology evidence="1">Multi-pass membrane protein</topology>
    </subcellularLocation>
</comment>
<gene>
    <name evidence="7" type="ORF">F1189_17735</name>
</gene>
<dbReference type="PANTHER" id="PTHR37422:SF13">
    <property type="entry name" value="LIPOPOLYSACCHARIDE BIOSYNTHESIS PROTEIN PA4999-RELATED"/>
    <property type="match status" value="1"/>
</dbReference>
<evidence type="ECO:0000259" key="6">
    <source>
        <dbReference type="Pfam" id="PF04932"/>
    </source>
</evidence>
<protein>
    <submittedName>
        <fullName evidence="7">O-antigen ligase family protein</fullName>
    </submittedName>
</protein>
<keyword evidence="7" id="KW-0436">Ligase</keyword>
<evidence type="ECO:0000256" key="3">
    <source>
        <dbReference type="ARBA" id="ARBA00022989"/>
    </source>
</evidence>
<accession>A0A5M6IT89</accession>
<proteinExistence type="predicted"/>
<organism evidence="7 8">
    <name type="scientific">Rhodovastum atsumiense</name>
    <dbReference type="NCBI Taxonomy" id="504468"/>
    <lineage>
        <taxon>Bacteria</taxon>
        <taxon>Pseudomonadati</taxon>
        <taxon>Pseudomonadota</taxon>
        <taxon>Alphaproteobacteria</taxon>
        <taxon>Acetobacterales</taxon>
        <taxon>Acetobacteraceae</taxon>
        <taxon>Rhodovastum</taxon>
    </lineage>
</organism>
<feature type="transmembrane region" description="Helical" evidence="5">
    <location>
        <begin position="51"/>
        <end position="73"/>
    </location>
</feature>
<dbReference type="OrthoDB" id="7546256at2"/>
<keyword evidence="2 5" id="KW-0812">Transmembrane</keyword>
<dbReference type="Pfam" id="PF04932">
    <property type="entry name" value="Wzy_C"/>
    <property type="match status" value="1"/>
</dbReference>
<evidence type="ECO:0000256" key="4">
    <source>
        <dbReference type="ARBA" id="ARBA00023136"/>
    </source>
</evidence>
<dbReference type="PANTHER" id="PTHR37422">
    <property type="entry name" value="TEICHURONIC ACID BIOSYNTHESIS PROTEIN TUAE"/>
    <property type="match status" value="1"/>
</dbReference>
<evidence type="ECO:0000256" key="1">
    <source>
        <dbReference type="ARBA" id="ARBA00004141"/>
    </source>
</evidence>
<evidence type="ECO:0000313" key="7">
    <source>
        <dbReference type="EMBL" id="KAA5610768.1"/>
    </source>
</evidence>
<feature type="transmembrane region" description="Helical" evidence="5">
    <location>
        <begin position="80"/>
        <end position="108"/>
    </location>
</feature>
<dbReference type="AlphaFoldDB" id="A0A5M6IT89"/>
<evidence type="ECO:0000256" key="2">
    <source>
        <dbReference type="ARBA" id="ARBA00022692"/>
    </source>
</evidence>
<name>A0A5M6IT89_9PROT</name>
<sequence>MCAAGTPIPRCTIRAMAATTGTRNATIRFQQGTMTRPLMRPATPVFIDHHVAQTVIVTAAVLTILAFAGLSLWNPQLVPYLLGAGVLLCLGAFAVPFTTALTVAWMLVAASSPEMWVADITSPALGTTMAGMVKLGGLALAGLCVLRTGLRLDLFNPGFAFAVMFVTGVGHGLLPGLTLGDSLRTLLGSAGPYAFSFARLTRGWCAAVIATTIWAAPFAVLFGAALAGAGLRDVLMVTEGSLRLAGSTHPAFLGAFAMTGMYAALLELWRGGRIVNLWLIALNGVILVASGARAPLFCAAVVIGFSFFFLRSEAFGPMRRVLPLLAGAMVVPIAVALASGRSSLRLLSVLSGEARSLSGRDIIWPFFQAAWDASPWFGWGVGAGKVVVDPDSLTAKLLGTTAAHNEYLRIGVDGGWFGLVLLIVVMALWCWHWTRVMPRIDKVIMRLVFLMFAVHSVTDNTLIASTASVLFAWISAVFARAALEREAAEAASG</sequence>
<reference evidence="7 8" key="1">
    <citation type="submission" date="2019-09" db="EMBL/GenBank/DDBJ databases">
        <title>Genome sequence of Rhodovastum atsumiense, a diverse member of the Acetobacteraceae family of non-sulfur purple photosynthetic bacteria.</title>
        <authorList>
            <person name="Meyer T."/>
            <person name="Kyndt J."/>
        </authorList>
    </citation>
    <scope>NUCLEOTIDE SEQUENCE [LARGE SCALE GENOMIC DNA]</scope>
    <source>
        <strain evidence="7 8">DSM 21279</strain>
    </source>
</reference>
<dbReference type="InterPro" id="IPR007016">
    <property type="entry name" value="O-antigen_ligase-rel_domated"/>
</dbReference>
<feature type="domain" description="O-antigen ligase-related" evidence="6">
    <location>
        <begin position="280"/>
        <end position="423"/>
    </location>
</feature>
<comment type="caution">
    <text evidence="7">The sequence shown here is derived from an EMBL/GenBank/DDBJ whole genome shotgun (WGS) entry which is preliminary data.</text>
</comment>
<dbReference type="InterPro" id="IPR051533">
    <property type="entry name" value="WaaL-like"/>
</dbReference>
<feature type="transmembrane region" description="Helical" evidence="5">
    <location>
        <begin position="277"/>
        <end position="310"/>
    </location>
</feature>
<dbReference type="EMBL" id="VWPK01000028">
    <property type="protein sequence ID" value="KAA5610768.1"/>
    <property type="molecule type" value="Genomic_DNA"/>
</dbReference>
<keyword evidence="4 5" id="KW-0472">Membrane</keyword>